<evidence type="ECO:0000313" key="2">
    <source>
        <dbReference type="Proteomes" id="UP000269721"/>
    </source>
</evidence>
<organism evidence="1 2">
    <name type="scientific">Blyttiomyces helicus</name>
    <dbReference type="NCBI Taxonomy" id="388810"/>
    <lineage>
        <taxon>Eukaryota</taxon>
        <taxon>Fungi</taxon>
        <taxon>Fungi incertae sedis</taxon>
        <taxon>Chytridiomycota</taxon>
        <taxon>Chytridiomycota incertae sedis</taxon>
        <taxon>Chytridiomycetes</taxon>
        <taxon>Chytridiomycetes incertae sedis</taxon>
        <taxon>Blyttiomyces</taxon>
    </lineage>
</organism>
<sequence length="382" mass="41806">MEEPTSCTSRHTYTATLVLHGSAASFTMPHPSWLMCHKCDASAAQKRSTLEDVPNTAVNTKKKKRALRVKGPLFCSSCKKQVGFGVMIIVDRDGAKRRDDYVGAGLNIEAICMRCWSKYKFCTVVCGGCAGRWRPNKLFFPGRKLCNLSHDRVGMLACTHQVMSCPPALPVSLASTLIAFWEDVFPEIAKEAKLMEAHISLSDFAQVTARIHRRGPQNSLCPAQTWQEVAPSPTPGRWIAKILTIQWLVDDCIVGFTHATSTVSRTISHASILEVLESIIADAKALSVAAPQQAVAVRCFNEDEEEDPSHTSIGSGSAETYLAQQDAERAIAGIEPLDPVFFAVEMFEEGEDVGKWGAVKVVGVGQMVKTLDVFVGGRRHKQ</sequence>
<gene>
    <name evidence="1" type="ORF">BDK51DRAFT_29530</name>
</gene>
<proteinExistence type="predicted"/>
<accession>A0A4V1IQS9</accession>
<keyword evidence="2" id="KW-1185">Reference proteome</keyword>
<reference evidence="2" key="1">
    <citation type="journal article" date="2018" name="Nat. Microbiol.">
        <title>Leveraging single-cell genomics to expand the fungal tree of life.</title>
        <authorList>
            <person name="Ahrendt S.R."/>
            <person name="Quandt C.A."/>
            <person name="Ciobanu D."/>
            <person name="Clum A."/>
            <person name="Salamov A."/>
            <person name="Andreopoulos B."/>
            <person name="Cheng J.F."/>
            <person name="Woyke T."/>
            <person name="Pelin A."/>
            <person name="Henrissat B."/>
            <person name="Reynolds N.K."/>
            <person name="Benny G.L."/>
            <person name="Smith M.E."/>
            <person name="James T.Y."/>
            <person name="Grigoriev I.V."/>
        </authorList>
    </citation>
    <scope>NUCLEOTIDE SEQUENCE [LARGE SCALE GENOMIC DNA]</scope>
</reference>
<dbReference type="Proteomes" id="UP000269721">
    <property type="component" value="Unassembled WGS sequence"/>
</dbReference>
<protein>
    <submittedName>
        <fullName evidence="1">Uncharacterized protein</fullName>
    </submittedName>
</protein>
<dbReference type="AlphaFoldDB" id="A0A4V1IQS9"/>
<dbReference type="EMBL" id="KZ997289">
    <property type="protein sequence ID" value="RKO87617.1"/>
    <property type="molecule type" value="Genomic_DNA"/>
</dbReference>
<name>A0A4V1IQS9_9FUNG</name>
<evidence type="ECO:0000313" key="1">
    <source>
        <dbReference type="EMBL" id="RKO87617.1"/>
    </source>
</evidence>